<dbReference type="PANTHER" id="PTHR21666:SF285">
    <property type="entry name" value="M23 FAMILY METALLOPEPTIDASE"/>
    <property type="match status" value="1"/>
</dbReference>
<dbReference type="InterPro" id="IPR040487">
    <property type="entry name" value="Peptidase_M23_N"/>
</dbReference>
<dbReference type="RefSeq" id="WP_131906510.1">
    <property type="nucleotide sequence ID" value="NZ_BAAAFU010000006.1"/>
</dbReference>
<feature type="signal peptide" evidence="1">
    <location>
        <begin position="1"/>
        <end position="27"/>
    </location>
</feature>
<organism evidence="4 5">
    <name type="scientific">Cocleimonas flava</name>
    <dbReference type="NCBI Taxonomy" id="634765"/>
    <lineage>
        <taxon>Bacteria</taxon>
        <taxon>Pseudomonadati</taxon>
        <taxon>Pseudomonadota</taxon>
        <taxon>Gammaproteobacteria</taxon>
        <taxon>Thiotrichales</taxon>
        <taxon>Thiotrichaceae</taxon>
        <taxon>Cocleimonas</taxon>
    </lineage>
</organism>
<gene>
    <name evidence="4" type="ORF">EV695_2734</name>
</gene>
<dbReference type="EMBL" id="SMFQ01000004">
    <property type="protein sequence ID" value="TCJ84773.1"/>
    <property type="molecule type" value="Genomic_DNA"/>
</dbReference>
<feature type="domain" description="M23ase beta-sheet core" evidence="2">
    <location>
        <begin position="178"/>
        <end position="272"/>
    </location>
</feature>
<dbReference type="OrthoDB" id="9815245at2"/>
<name>A0A4R1EU53_9GAMM</name>
<sequence length="279" mass="30799">MNNTLTIICRSIFTLFLLSLLSSAAYAFPNNSLRPGGVAVLSVAPSHNAKPYVSYNNKPIALVKGQQNWLAIVGISLDAKTGQHKIDIKDSSGKTSIQKFTVKPHKYKTQYLTIKNKNKVNPNNKSMKRIEREFVMKKKLKSTFSNSSPKLNFIRPVAGRDSGRYGLRRILNKQKRNPHSGMDIAAPQGRSVKATESGTVLWVGNLFFSGNVIYIDHGNGVLSLYAHLSKMNVKKGQQVKRGEIIGKVGKTGRVTGAHLHWTVFLNGNAVDPALFIAKQ</sequence>
<dbReference type="AlphaFoldDB" id="A0A4R1EU53"/>
<dbReference type="InterPro" id="IPR016047">
    <property type="entry name" value="M23ase_b-sheet_dom"/>
</dbReference>
<accession>A0A4R1EU53</accession>
<dbReference type="InterPro" id="IPR050570">
    <property type="entry name" value="Cell_wall_metabolism_enzyme"/>
</dbReference>
<feature type="domain" description="Peptidase family M23 N-terminal" evidence="3">
    <location>
        <begin position="35"/>
        <end position="102"/>
    </location>
</feature>
<dbReference type="CDD" id="cd12797">
    <property type="entry name" value="M23_peptidase"/>
    <property type="match status" value="1"/>
</dbReference>
<evidence type="ECO:0000259" key="3">
    <source>
        <dbReference type="Pfam" id="PF18421"/>
    </source>
</evidence>
<dbReference type="PANTHER" id="PTHR21666">
    <property type="entry name" value="PEPTIDASE-RELATED"/>
    <property type="match status" value="1"/>
</dbReference>
<dbReference type="Proteomes" id="UP000294887">
    <property type="component" value="Unassembled WGS sequence"/>
</dbReference>
<evidence type="ECO:0000313" key="5">
    <source>
        <dbReference type="Proteomes" id="UP000294887"/>
    </source>
</evidence>
<protein>
    <submittedName>
        <fullName evidence="4">Peptidase M23-like protein</fullName>
    </submittedName>
</protein>
<dbReference type="Gene3D" id="2.70.70.10">
    <property type="entry name" value="Glucose Permease (Domain IIA)"/>
    <property type="match status" value="1"/>
</dbReference>
<proteinExistence type="predicted"/>
<keyword evidence="5" id="KW-1185">Reference proteome</keyword>
<evidence type="ECO:0000313" key="4">
    <source>
        <dbReference type="EMBL" id="TCJ84773.1"/>
    </source>
</evidence>
<dbReference type="Gene3D" id="2.60.40.1590">
    <property type="entry name" value="Peptidoglycan hydrolase domains"/>
    <property type="match status" value="1"/>
</dbReference>
<feature type="chain" id="PRO_5020697144" evidence="1">
    <location>
        <begin position="28"/>
        <end position="279"/>
    </location>
</feature>
<dbReference type="Pfam" id="PF18421">
    <property type="entry name" value="Peptidase_M23_N"/>
    <property type="match status" value="1"/>
</dbReference>
<evidence type="ECO:0000256" key="1">
    <source>
        <dbReference type="SAM" id="SignalP"/>
    </source>
</evidence>
<keyword evidence="1" id="KW-0732">Signal</keyword>
<comment type="caution">
    <text evidence="4">The sequence shown here is derived from an EMBL/GenBank/DDBJ whole genome shotgun (WGS) entry which is preliminary data.</text>
</comment>
<evidence type="ECO:0000259" key="2">
    <source>
        <dbReference type="Pfam" id="PF01551"/>
    </source>
</evidence>
<dbReference type="Pfam" id="PF01551">
    <property type="entry name" value="Peptidase_M23"/>
    <property type="match status" value="1"/>
</dbReference>
<dbReference type="SUPFAM" id="SSF51261">
    <property type="entry name" value="Duplicated hybrid motif"/>
    <property type="match status" value="1"/>
</dbReference>
<dbReference type="GO" id="GO:0004222">
    <property type="term" value="F:metalloendopeptidase activity"/>
    <property type="evidence" value="ECO:0007669"/>
    <property type="project" value="TreeGrafter"/>
</dbReference>
<reference evidence="4 5" key="1">
    <citation type="submission" date="2019-03" db="EMBL/GenBank/DDBJ databases">
        <title>Genomic Encyclopedia of Type Strains, Phase IV (KMG-IV): sequencing the most valuable type-strain genomes for metagenomic binning, comparative biology and taxonomic classification.</title>
        <authorList>
            <person name="Goeker M."/>
        </authorList>
    </citation>
    <scope>NUCLEOTIDE SEQUENCE [LARGE SCALE GENOMIC DNA]</scope>
    <source>
        <strain evidence="4 5">DSM 24830</strain>
    </source>
</reference>
<dbReference type="InterPro" id="IPR011055">
    <property type="entry name" value="Dup_hybrid_motif"/>
</dbReference>